<dbReference type="OrthoDB" id="62798at2759"/>
<keyword evidence="3" id="KW-1185">Reference proteome</keyword>
<sequence length="91" mass="10530">MMNVEQELLKAQKTSSATLEKLQHVESENWCDRILWYGKGLNDLSYVRGESRFSDLKPVYIIFTAEVESVNHQVKHMNCSSSRIEAEELLP</sequence>
<dbReference type="PANTHER" id="PTHR45666:SF64">
    <property type="entry name" value="OS07G0175900 PROTEIN"/>
    <property type="match status" value="1"/>
</dbReference>
<organism evidence="2 3">
    <name type="scientific">Colocasia esculenta</name>
    <name type="common">Wild taro</name>
    <name type="synonym">Arum esculentum</name>
    <dbReference type="NCBI Taxonomy" id="4460"/>
    <lineage>
        <taxon>Eukaryota</taxon>
        <taxon>Viridiplantae</taxon>
        <taxon>Streptophyta</taxon>
        <taxon>Embryophyta</taxon>
        <taxon>Tracheophyta</taxon>
        <taxon>Spermatophyta</taxon>
        <taxon>Magnoliopsida</taxon>
        <taxon>Liliopsida</taxon>
        <taxon>Araceae</taxon>
        <taxon>Aroideae</taxon>
        <taxon>Colocasieae</taxon>
        <taxon>Colocasia</taxon>
    </lineage>
</organism>
<dbReference type="GO" id="GO:0004445">
    <property type="term" value="F:inositol-polyphosphate 5-phosphatase activity"/>
    <property type="evidence" value="ECO:0007669"/>
    <property type="project" value="InterPro"/>
</dbReference>
<reference evidence="2" key="1">
    <citation type="submission" date="2017-07" db="EMBL/GenBank/DDBJ databases">
        <title>Taro Niue Genome Assembly and Annotation.</title>
        <authorList>
            <person name="Atibalentja N."/>
            <person name="Keating K."/>
            <person name="Fields C.J."/>
        </authorList>
    </citation>
    <scope>NUCLEOTIDE SEQUENCE</scope>
    <source>
        <strain evidence="2">Niue_2</strain>
        <tissue evidence="2">Leaf</tissue>
    </source>
</reference>
<dbReference type="EMBL" id="NMUH01003015">
    <property type="protein sequence ID" value="MQM03339.1"/>
    <property type="molecule type" value="Genomic_DNA"/>
</dbReference>
<gene>
    <name evidence="2" type="ORF">Taro_036118</name>
</gene>
<protein>
    <submittedName>
        <fullName evidence="2">Uncharacterized protein</fullName>
    </submittedName>
</protein>
<proteinExistence type="predicted"/>
<evidence type="ECO:0000256" key="1">
    <source>
        <dbReference type="ARBA" id="ARBA00022801"/>
    </source>
</evidence>
<comment type="caution">
    <text evidence="2">The sequence shown here is derived from an EMBL/GenBank/DDBJ whole genome shotgun (WGS) entry which is preliminary data.</text>
</comment>
<dbReference type="GO" id="GO:0034485">
    <property type="term" value="F:phosphatidylinositol-3,4,5-trisphosphate 5-phosphatase activity"/>
    <property type="evidence" value="ECO:0007669"/>
    <property type="project" value="TreeGrafter"/>
</dbReference>
<name>A0A843W282_COLES</name>
<dbReference type="PANTHER" id="PTHR45666">
    <property type="entry name" value="TYPE IV INOSITOL POLYPHOSPHATE 5-PHOSPHATASE 9"/>
    <property type="match status" value="1"/>
</dbReference>
<dbReference type="Proteomes" id="UP000652761">
    <property type="component" value="Unassembled WGS sequence"/>
</dbReference>
<dbReference type="InterPro" id="IPR045849">
    <property type="entry name" value="IP5P_plant"/>
</dbReference>
<dbReference type="GO" id="GO:0046856">
    <property type="term" value="P:phosphatidylinositol dephosphorylation"/>
    <property type="evidence" value="ECO:0007669"/>
    <property type="project" value="TreeGrafter"/>
</dbReference>
<dbReference type="AlphaFoldDB" id="A0A843W282"/>
<evidence type="ECO:0000313" key="3">
    <source>
        <dbReference type="Proteomes" id="UP000652761"/>
    </source>
</evidence>
<evidence type="ECO:0000313" key="2">
    <source>
        <dbReference type="EMBL" id="MQM03339.1"/>
    </source>
</evidence>
<keyword evidence="1" id="KW-0378">Hydrolase</keyword>
<accession>A0A843W282</accession>
<dbReference type="InterPro" id="IPR036691">
    <property type="entry name" value="Endo/exonu/phosph_ase_sf"/>
</dbReference>
<dbReference type="Gene3D" id="3.60.10.10">
    <property type="entry name" value="Endonuclease/exonuclease/phosphatase"/>
    <property type="match status" value="1"/>
</dbReference>
<dbReference type="GO" id="GO:0004439">
    <property type="term" value="F:phosphatidylinositol-4,5-bisphosphate 5-phosphatase activity"/>
    <property type="evidence" value="ECO:0007669"/>
    <property type="project" value="TreeGrafter"/>
</dbReference>